<evidence type="ECO:0000313" key="4">
    <source>
        <dbReference type="Proteomes" id="UP000001887"/>
    </source>
</evidence>
<name>D2R2D3_PIRSD</name>
<dbReference type="STRING" id="530564.Psta_0352"/>
<feature type="chain" id="PRO_5003036001" evidence="2">
    <location>
        <begin position="29"/>
        <end position="116"/>
    </location>
</feature>
<evidence type="ECO:0000256" key="1">
    <source>
        <dbReference type="SAM" id="MobiDB-lite"/>
    </source>
</evidence>
<evidence type="ECO:0000256" key="2">
    <source>
        <dbReference type="SAM" id="SignalP"/>
    </source>
</evidence>
<protein>
    <submittedName>
        <fullName evidence="3">Uncharacterized protein</fullName>
    </submittedName>
</protein>
<sequence length="116" mass="12176" precursor="true">MSRKNVVSHWPAAVCIALLLVTASTSHAGWWNATMRSLGLGWSDGYHSRNGCPTCVGPCQCGSSGAVITHGAEPLPAPARTTPVAPSSYNRSAAPRTAVRPGQLPSTYASPYENLR</sequence>
<accession>D2R2D3</accession>
<reference evidence="3 4" key="1">
    <citation type="journal article" date="2009" name="Stand. Genomic Sci.">
        <title>Complete genome sequence of Pirellula staleyi type strain (ATCC 27377).</title>
        <authorList>
            <person name="Clum A."/>
            <person name="Tindall B.J."/>
            <person name="Sikorski J."/>
            <person name="Ivanova N."/>
            <person name="Mavrommatis K."/>
            <person name="Lucas S."/>
            <person name="Glavina del Rio T."/>
            <person name="Nolan M."/>
            <person name="Chen F."/>
            <person name="Tice H."/>
            <person name="Pitluck S."/>
            <person name="Cheng J.F."/>
            <person name="Chertkov O."/>
            <person name="Brettin T."/>
            <person name="Han C."/>
            <person name="Detter J.C."/>
            <person name="Kuske C."/>
            <person name="Bruce D."/>
            <person name="Goodwin L."/>
            <person name="Ovchinikova G."/>
            <person name="Pati A."/>
            <person name="Mikhailova N."/>
            <person name="Chen A."/>
            <person name="Palaniappan K."/>
            <person name="Land M."/>
            <person name="Hauser L."/>
            <person name="Chang Y.J."/>
            <person name="Jeffries C.D."/>
            <person name="Chain P."/>
            <person name="Rohde M."/>
            <person name="Goker M."/>
            <person name="Bristow J."/>
            <person name="Eisen J.A."/>
            <person name="Markowitz V."/>
            <person name="Hugenholtz P."/>
            <person name="Kyrpides N.C."/>
            <person name="Klenk H.P."/>
            <person name="Lapidus A."/>
        </authorList>
    </citation>
    <scope>NUCLEOTIDE SEQUENCE [LARGE SCALE GENOMIC DNA]</scope>
    <source>
        <strain evidence="4">ATCC 27377 / DSM 6068 / ICPB 4128</strain>
    </source>
</reference>
<dbReference type="EMBL" id="CP001848">
    <property type="protein sequence ID" value="ADB15042.1"/>
    <property type="molecule type" value="Genomic_DNA"/>
</dbReference>
<dbReference type="Proteomes" id="UP000001887">
    <property type="component" value="Chromosome"/>
</dbReference>
<gene>
    <name evidence="3" type="ordered locus">Psta_0352</name>
</gene>
<organism evidence="3 4">
    <name type="scientific">Pirellula staleyi (strain ATCC 27377 / DSM 6068 / ICPB 4128)</name>
    <name type="common">Pirella staleyi</name>
    <dbReference type="NCBI Taxonomy" id="530564"/>
    <lineage>
        <taxon>Bacteria</taxon>
        <taxon>Pseudomonadati</taxon>
        <taxon>Planctomycetota</taxon>
        <taxon>Planctomycetia</taxon>
        <taxon>Pirellulales</taxon>
        <taxon>Pirellulaceae</taxon>
        <taxon>Pirellula</taxon>
    </lineage>
</organism>
<dbReference type="HOGENOM" id="CLU_2094573_0_0_0"/>
<dbReference type="KEGG" id="psl:Psta_0352"/>
<evidence type="ECO:0000313" key="3">
    <source>
        <dbReference type="EMBL" id="ADB15042.1"/>
    </source>
</evidence>
<keyword evidence="2" id="KW-0732">Signal</keyword>
<dbReference type="AlphaFoldDB" id="D2R2D3"/>
<keyword evidence="4" id="KW-1185">Reference proteome</keyword>
<proteinExistence type="predicted"/>
<feature type="region of interest" description="Disordered" evidence="1">
    <location>
        <begin position="72"/>
        <end position="116"/>
    </location>
</feature>
<feature type="signal peptide" evidence="2">
    <location>
        <begin position="1"/>
        <end position="28"/>
    </location>
</feature>